<keyword evidence="5" id="KW-1185">Reference proteome</keyword>
<feature type="domain" description="PH" evidence="2">
    <location>
        <begin position="308"/>
        <end position="381"/>
    </location>
</feature>
<sequence>MDSLLDHARKAEDTAAGLCKFLDEVPQSATDITAIMSELFAISSGLRTLHNGLDYSRYGRYSTRIVEDLNLVLLSIQYTLASVKKSFGQTRFKDSKGVPPYKTILEDLQASCLDEGSSLCERLEIYRVFIIGLFDVLRGELPSNDMNLLGKELARLLENQERIEPGTLRREPRKPSRPQMHQYPTYPTFPINPMHSPLAPSYDPWDQYAPPHAPEAPISPTFSSSSSLTFSSNQTFSTASSSITRVPHWARKVFDGRHSATPFRSAGSTTRALGRDEPGAEDRLLADEFQQVIEMHTLLRSGNNDKDHFRRKLQFCIPLTALKVQREGACLKLCRVNRDSGKLDLWANLKFPLYERMVLFYSAFIAMKHQDLAPVATGLEDWFQQGEREMEQEEFGGKIEDDDLLLAFRIWRDRDSGCVRFETTPFRGRMKKIPIWTAFVTQYIGIRSWIERVDSKRVQLRELHPYIFCDNYKPPRNISGFFELNFKTRDDADGFVDTFRSFRRK</sequence>
<accession>A0A9P4SHX6</accession>
<reference evidence="4" key="1">
    <citation type="journal article" date="2020" name="Stud. Mycol.">
        <title>101 Dothideomycetes genomes: a test case for predicting lifestyles and emergence of pathogens.</title>
        <authorList>
            <person name="Haridas S."/>
            <person name="Albert R."/>
            <person name="Binder M."/>
            <person name="Bloem J."/>
            <person name="Labutti K."/>
            <person name="Salamov A."/>
            <person name="Andreopoulos B."/>
            <person name="Baker S."/>
            <person name="Barry K."/>
            <person name="Bills G."/>
            <person name="Bluhm B."/>
            <person name="Cannon C."/>
            <person name="Castanera R."/>
            <person name="Culley D."/>
            <person name="Daum C."/>
            <person name="Ezra D."/>
            <person name="Gonzalez J."/>
            <person name="Henrissat B."/>
            <person name="Kuo A."/>
            <person name="Liang C."/>
            <person name="Lipzen A."/>
            <person name="Lutzoni F."/>
            <person name="Magnuson J."/>
            <person name="Mondo S."/>
            <person name="Nolan M."/>
            <person name="Ohm R."/>
            <person name="Pangilinan J."/>
            <person name="Park H.-J."/>
            <person name="Ramirez L."/>
            <person name="Alfaro M."/>
            <person name="Sun H."/>
            <person name="Tritt A."/>
            <person name="Yoshinaga Y."/>
            <person name="Zwiers L.-H."/>
            <person name="Turgeon B."/>
            <person name="Goodwin S."/>
            <person name="Spatafora J."/>
            <person name="Crous P."/>
            <person name="Grigoriev I."/>
        </authorList>
    </citation>
    <scope>NUCLEOTIDE SEQUENCE</scope>
    <source>
        <strain evidence="4">CBS 101060</strain>
    </source>
</reference>
<evidence type="ECO:0000313" key="4">
    <source>
        <dbReference type="EMBL" id="KAF2843271.1"/>
    </source>
</evidence>
<feature type="domain" description="PH" evidence="3">
    <location>
        <begin position="393"/>
        <end position="502"/>
    </location>
</feature>
<proteinExistence type="predicted"/>
<dbReference type="InterPro" id="IPR057081">
    <property type="entry name" value="PH_N"/>
</dbReference>
<evidence type="ECO:0000259" key="2">
    <source>
        <dbReference type="Pfam" id="PF23074"/>
    </source>
</evidence>
<protein>
    <submittedName>
        <fullName evidence="4">Uncharacterized protein</fullName>
    </submittedName>
</protein>
<feature type="region of interest" description="Disordered" evidence="1">
    <location>
        <begin position="202"/>
        <end position="224"/>
    </location>
</feature>
<dbReference type="Pfam" id="PF23074">
    <property type="entry name" value="PH_FT_N"/>
    <property type="match status" value="1"/>
</dbReference>
<feature type="region of interest" description="Disordered" evidence="1">
    <location>
        <begin position="163"/>
        <end position="187"/>
    </location>
</feature>
<name>A0A9P4SHX6_9PEZI</name>
<organism evidence="4 5">
    <name type="scientific">Patellaria atrata CBS 101060</name>
    <dbReference type="NCBI Taxonomy" id="1346257"/>
    <lineage>
        <taxon>Eukaryota</taxon>
        <taxon>Fungi</taxon>
        <taxon>Dikarya</taxon>
        <taxon>Ascomycota</taxon>
        <taxon>Pezizomycotina</taxon>
        <taxon>Dothideomycetes</taxon>
        <taxon>Dothideomycetes incertae sedis</taxon>
        <taxon>Patellariales</taxon>
        <taxon>Patellariaceae</taxon>
        <taxon>Patellaria</taxon>
    </lineage>
</organism>
<dbReference type="Pfam" id="PF23076">
    <property type="entry name" value="PH_FT_C"/>
    <property type="match status" value="1"/>
</dbReference>
<dbReference type="OrthoDB" id="5345571at2759"/>
<gene>
    <name evidence="4" type="ORF">M501DRAFT_1012628</name>
</gene>
<evidence type="ECO:0000259" key="3">
    <source>
        <dbReference type="Pfam" id="PF23076"/>
    </source>
</evidence>
<dbReference type="AlphaFoldDB" id="A0A9P4SHX6"/>
<dbReference type="Proteomes" id="UP000799429">
    <property type="component" value="Unassembled WGS sequence"/>
</dbReference>
<dbReference type="InterPro" id="IPR057082">
    <property type="entry name" value="PH_C"/>
</dbReference>
<evidence type="ECO:0000313" key="5">
    <source>
        <dbReference type="Proteomes" id="UP000799429"/>
    </source>
</evidence>
<feature type="compositionally biased region" description="Basic and acidic residues" evidence="1">
    <location>
        <begin position="163"/>
        <end position="174"/>
    </location>
</feature>
<dbReference type="EMBL" id="MU006089">
    <property type="protein sequence ID" value="KAF2843271.1"/>
    <property type="molecule type" value="Genomic_DNA"/>
</dbReference>
<evidence type="ECO:0000256" key="1">
    <source>
        <dbReference type="SAM" id="MobiDB-lite"/>
    </source>
</evidence>
<comment type="caution">
    <text evidence="4">The sequence shown here is derived from an EMBL/GenBank/DDBJ whole genome shotgun (WGS) entry which is preliminary data.</text>
</comment>